<accession>A0A5N5DMX4</accession>
<feature type="compositionally biased region" description="Polar residues" evidence="1">
    <location>
        <begin position="149"/>
        <end position="186"/>
    </location>
</feature>
<protein>
    <submittedName>
        <fullName evidence="2">Uncharacterized protein</fullName>
    </submittedName>
</protein>
<feature type="region of interest" description="Disordered" evidence="1">
    <location>
        <begin position="146"/>
        <end position="203"/>
    </location>
</feature>
<feature type="region of interest" description="Disordered" evidence="1">
    <location>
        <begin position="1"/>
        <end position="108"/>
    </location>
</feature>
<gene>
    <name evidence="2" type="ORF">DBV05_g3271</name>
</gene>
<comment type="caution">
    <text evidence="2">The sequence shown here is derived from an EMBL/GenBank/DDBJ whole genome shotgun (WGS) entry which is preliminary data.</text>
</comment>
<feature type="compositionally biased region" description="Basic residues" evidence="1">
    <location>
        <begin position="88"/>
        <end position="98"/>
    </location>
</feature>
<feature type="compositionally biased region" description="Basic and acidic residues" evidence="1">
    <location>
        <begin position="43"/>
        <end position="58"/>
    </location>
</feature>
<evidence type="ECO:0000313" key="2">
    <source>
        <dbReference type="EMBL" id="KAB2578174.1"/>
    </source>
</evidence>
<keyword evidence="3" id="KW-1185">Reference proteome</keyword>
<feature type="region of interest" description="Disordered" evidence="1">
    <location>
        <begin position="284"/>
        <end position="335"/>
    </location>
</feature>
<reference evidence="2 3" key="1">
    <citation type="journal article" date="2019" name="Sci. Rep.">
        <title>A multi-omics analysis of the grapevine pathogen Lasiodiplodia theobromae reveals that temperature affects the expression of virulence- and pathogenicity-related genes.</title>
        <authorList>
            <person name="Felix C."/>
            <person name="Meneses R."/>
            <person name="Goncalves M.F.M."/>
            <person name="Tilleman L."/>
            <person name="Duarte A.S."/>
            <person name="Jorrin-Novo J.V."/>
            <person name="Van de Peer Y."/>
            <person name="Deforce D."/>
            <person name="Van Nieuwerburgh F."/>
            <person name="Esteves A.C."/>
            <person name="Alves A."/>
        </authorList>
    </citation>
    <scope>NUCLEOTIDE SEQUENCE [LARGE SCALE GENOMIC DNA]</scope>
    <source>
        <strain evidence="2 3">LA-SOL3</strain>
    </source>
</reference>
<feature type="compositionally biased region" description="Polar residues" evidence="1">
    <location>
        <begin position="315"/>
        <end position="326"/>
    </location>
</feature>
<name>A0A5N5DMX4_9PEZI</name>
<evidence type="ECO:0000256" key="1">
    <source>
        <dbReference type="SAM" id="MobiDB-lite"/>
    </source>
</evidence>
<dbReference type="EMBL" id="VCHE01000013">
    <property type="protein sequence ID" value="KAB2578174.1"/>
    <property type="molecule type" value="Genomic_DNA"/>
</dbReference>
<dbReference type="AlphaFoldDB" id="A0A5N5DMX4"/>
<sequence length="335" mass="35948">MPPYAMSAIDDSSDVGVSRGFRPGRSGVTAANHSEHKKPVKGHQHDTAVAHIADDNGRKSHSLLRHQAKPSKLASLIDDSSDIGDRKPSKKHAAHPAKNKNEFDDVDPGEEEAFKRLMAKVKKACKTGSVETEDGKWKYDLHLVRGNKTHSLLNGSTVNDSSSAKNKVSSRPGNVPSGTLKQTSAPQEHAGLTRHAKPAVRSNQKVTVGDHVGGVPVLTTPRKREVLVAHEITDEERASKPTAHVVHKKYSDPKGKMPRFGILIPGADGKIRLVNSANGPVLTCRGAEPRRSRPVNVKPTPVAQPPAPATEDRTNYQAPTVESASDSGDLAGLFD</sequence>
<evidence type="ECO:0000313" key="3">
    <source>
        <dbReference type="Proteomes" id="UP000325902"/>
    </source>
</evidence>
<proteinExistence type="predicted"/>
<feature type="compositionally biased region" description="Basic residues" evidence="1">
    <location>
        <begin position="59"/>
        <end position="69"/>
    </location>
</feature>
<dbReference type="OrthoDB" id="3942796at2759"/>
<dbReference type="Proteomes" id="UP000325902">
    <property type="component" value="Unassembled WGS sequence"/>
</dbReference>
<organism evidence="2 3">
    <name type="scientific">Lasiodiplodia theobromae</name>
    <dbReference type="NCBI Taxonomy" id="45133"/>
    <lineage>
        <taxon>Eukaryota</taxon>
        <taxon>Fungi</taxon>
        <taxon>Dikarya</taxon>
        <taxon>Ascomycota</taxon>
        <taxon>Pezizomycotina</taxon>
        <taxon>Dothideomycetes</taxon>
        <taxon>Dothideomycetes incertae sedis</taxon>
        <taxon>Botryosphaeriales</taxon>
        <taxon>Botryosphaeriaceae</taxon>
        <taxon>Lasiodiplodia</taxon>
    </lineage>
</organism>